<reference evidence="3 4" key="1">
    <citation type="journal article" date="2018" name="Mol. Biol. Evol.">
        <title>Broad Genomic Sampling Reveals a Smut Pathogenic Ancestry of the Fungal Clade Ustilaginomycotina.</title>
        <authorList>
            <person name="Kijpornyongpan T."/>
            <person name="Mondo S.J."/>
            <person name="Barry K."/>
            <person name="Sandor L."/>
            <person name="Lee J."/>
            <person name="Lipzen A."/>
            <person name="Pangilinan J."/>
            <person name="LaButti K."/>
            <person name="Hainaut M."/>
            <person name="Henrissat B."/>
            <person name="Grigoriev I.V."/>
            <person name="Spatafora J.W."/>
            <person name="Aime M.C."/>
        </authorList>
    </citation>
    <scope>NUCLEOTIDE SEQUENCE [LARGE SCALE GENOMIC DNA]</scope>
    <source>
        <strain evidence="3 4">MCA 3645</strain>
    </source>
</reference>
<feature type="region of interest" description="Disordered" evidence="1">
    <location>
        <begin position="251"/>
        <end position="286"/>
    </location>
</feature>
<evidence type="ECO:0000256" key="2">
    <source>
        <dbReference type="SAM" id="SignalP"/>
    </source>
</evidence>
<gene>
    <name evidence="3" type="ORF">BCV70DRAFT_27891</name>
</gene>
<dbReference type="InParanoid" id="A0A317XKF5"/>
<dbReference type="Proteomes" id="UP000246740">
    <property type="component" value="Unassembled WGS sequence"/>
</dbReference>
<feature type="region of interest" description="Disordered" evidence="1">
    <location>
        <begin position="198"/>
        <end position="236"/>
    </location>
</feature>
<dbReference type="EMBL" id="KZ819197">
    <property type="protein sequence ID" value="PWY98796.1"/>
    <property type="molecule type" value="Genomic_DNA"/>
</dbReference>
<evidence type="ECO:0000256" key="1">
    <source>
        <dbReference type="SAM" id="MobiDB-lite"/>
    </source>
</evidence>
<name>A0A317XKF5_9BASI</name>
<keyword evidence="4" id="KW-1185">Reference proteome</keyword>
<feature type="compositionally biased region" description="Polar residues" evidence="1">
    <location>
        <begin position="260"/>
        <end position="272"/>
    </location>
</feature>
<evidence type="ECO:0000313" key="3">
    <source>
        <dbReference type="EMBL" id="PWY98796.1"/>
    </source>
</evidence>
<sequence length="310" mass="33727">MRRHHRHSLSCVTRRFGLVLLLFLLVAWISAYDLDKDGTASIGAYYVQPGRCAGVEKTLRWRYRYFFRPNIPETVYPGKLDINDMDSTFLCSWDPQLTEGYGGSFDGENPYLLYARCHRGTNEVVALCDTIDDKGKPSKIVSPVKATCPAGTRCKNFCATMQDPSKANRYAAQQVQLTQCLPDAEWSELTDKYRPKSVANAAQAPDQQQPAGPAKPLPANPGTASGGGDGTVTRLSVGKGTVGVSLVGNEITSPDHAHLNPSNPTPQTGTAETHTHHDPSSDNDFDNIVTITTVKASNPKSQPGLSRMGF</sequence>
<dbReference type="AlphaFoldDB" id="A0A317XKF5"/>
<feature type="chain" id="PRO_5016245822" evidence="2">
    <location>
        <begin position="32"/>
        <end position="310"/>
    </location>
</feature>
<keyword evidence="2" id="KW-0732">Signal</keyword>
<accession>A0A317XKF5</accession>
<feature type="signal peptide" evidence="2">
    <location>
        <begin position="1"/>
        <end position="31"/>
    </location>
</feature>
<organism evidence="3 4">
    <name type="scientific">Testicularia cyperi</name>
    <dbReference type="NCBI Taxonomy" id="1882483"/>
    <lineage>
        <taxon>Eukaryota</taxon>
        <taxon>Fungi</taxon>
        <taxon>Dikarya</taxon>
        <taxon>Basidiomycota</taxon>
        <taxon>Ustilaginomycotina</taxon>
        <taxon>Ustilaginomycetes</taxon>
        <taxon>Ustilaginales</taxon>
        <taxon>Anthracoideaceae</taxon>
        <taxon>Testicularia</taxon>
    </lineage>
</organism>
<protein>
    <submittedName>
        <fullName evidence="3">Uncharacterized protein</fullName>
    </submittedName>
</protein>
<dbReference type="OrthoDB" id="2553448at2759"/>
<feature type="compositionally biased region" description="Low complexity" evidence="1">
    <location>
        <begin position="199"/>
        <end position="212"/>
    </location>
</feature>
<proteinExistence type="predicted"/>
<evidence type="ECO:0000313" key="4">
    <source>
        <dbReference type="Proteomes" id="UP000246740"/>
    </source>
</evidence>